<keyword evidence="3 5" id="KW-0274">FAD</keyword>
<comment type="cofactor">
    <cofactor evidence="5">
        <name>FAD</name>
        <dbReference type="ChEBI" id="CHEBI:57692"/>
    </cofactor>
    <text evidence="5">Binds 1 FAD per subunit.</text>
</comment>
<keyword evidence="6" id="KW-1133">Transmembrane helix</keyword>
<comment type="caution">
    <text evidence="9">The sequence shown here is derived from an EMBL/GenBank/DDBJ whole genome shotgun (WGS) entry which is preliminary data.</text>
</comment>
<dbReference type="Proteomes" id="UP000037822">
    <property type="component" value="Unassembled WGS sequence"/>
</dbReference>
<evidence type="ECO:0000313" key="9">
    <source>
        <dbReference type="EMBL" id="KPH81965.1"/>
    </source>
</evidence>
<keyword evidence="6" id="KW-0472">Membrane</keyword>
<dbReference type="InterPro" id="IPR036188">
    <property type="entry name" value="FAD/NAD-bd_sf"/>
</dbReference>
<dbReference type="InterPro" id="IPR001100">
    <property type="entry name" value="Pyr_nuc-diS_OxRdtase"/>
</dbReference>
<dbReference type="PRINTS" id="PR00411">
    <property type="entry name" value="PNDRDTASEI"/>
</dbReference>
<reference evidence="9 10" key="1">
    <citation type="submission" date="2015-07" db="EMBL/GenBank/DDBJ databases">
        <title>Whole genome sequencing of Bosea vaviloviae isolated from cave pool.</title>
        <authorList>
            <person name="Tan N.E.H."/>
            <person name="Lee Y.P."/>
            <person name="Gan H.M."/>
            <person name="Barton H."/>
            <person name="Savka M.A."/>
        </authorList>
    </citation>
    <scope>NUCLEOTIDE SEQUENCE [LARGE SCALE GENOMIC DNA]</scope>
    <source>
        <strain evidence="9 10">SD260</strain>
    </source>
</reference>
<dbReference type="FunFam" id="3.30.390.30:FF:000001">
    <property type="entry name" value="Dihydrolipoyl dehydrogenase"/>
    <property type="match status" value="1"/>
</dbReference>
<evidence type="ECO:0000256" key="6">
    <source>
        <dbReference type="SAM" id="Phobius"/>
    </source>
</evidence>
<dbReference type="GO" id="GO:0003955">
    <property type="term" value="F:NAD(P)H dehydrogenase (quinone) activity"/>
    <property type="evidence" value="ECO:0007669"/>
    <property type="project" value="TreeGrafter"/>
</dbReference>
<evidence type="ECO:0000256" key="4">
    <source>
        <dbReference type="ARBA" id="ARBA00023002"/>
    </source>
</evidence>
<dbReference type="Gene3D" id="3.30.390.30">
    <property type="match status" value="1"/>
</dbReference>
<keyword evidence="5" id="KW-0520">NAD</keyword>
<protein>
    <recommendedName>
        <fullName evidence="11">Dihydrolipoamide dehydrogenase</fullName>
    </recommendedName>
</protein>
<keyword evidence="2" id="KW-0285">Flavoprotein</keyword>
<comment type="similarity">
    <text evidence="1">Belongs to the class-I pyridine nucleotide-disulfide oxidoreductase family.</text>
</comment>
<dbReference type="Pfam" id="PF07992">
    <property type="entry name" value="Pyr_redox_2"/>
    <property type="match status" value="1"/>
</dbReference>
<dbReference type="SUPFAM" id="SSF55424">
    <property type="entry name" value="FAD/NAD-linked reductases, dimerisation (C-terminal) domain"/>
    <property type="match status" value="1"/>
</dbReference>
<name>A0A0N1N1V3_9HYPH</name>
<feature type="domain" description="FAD/NAD(P)-binding" evidence="8">
    <location>
        <begin position="24"/>
        <end position="326"/>
    </location>
</feature>
<dbReference type="SUPFAM" id="SSF51905">
    <property type="entry name" value="FAD/NAD(P)-binding domain"/>
    <property type="match status" value="1"/>
</dbReference>
<dbReference type="EMBL" id="LGSZ01000025">
    <property type="protein sequence ID" value="KPH81965.1"/>
    <property type="molecule type" value="Genomic_DNA"/>
</dbReference>
<accession>A0A0N1N1V3</accession>
<gene>
    <name evidence="9" type="ORF">AE618_06160</name>
</gene>
<dbReference type="PATRIC" id="fig|1526658.3.peg.5628"/>
<evidence type="ECO:0000256" key="2">
    <source>
        <dbReference type="ARBA" id="ARBA00022630"/>
    </source>
</evidence>
<evidence type="ECO:0000259" key="7">
    <source>
        <dbReference type="Pfam" id="PF02852"/>
    </source>
</evidence>
<feature type="binding site" evidence="5">
    <location>
        <position position="322"/>
    </location>
    <ligand>
        <name>FAD</name>
        <dbReference type="ChEBI" id="CHEBI:57692"/>
    </ligand>
</feature>
<feature type="domain" description="Pyridine nucleotide-disulphide oxidoreductase dimerisation" evidence="7">
    <location>
        <begin position="361"/>
        <end position="468"/>
    </location>
</feature>
<evidence type="ECO:0008006" key="11">
    <source>
        <dbReference type="Google" id="ProtNLM"/>
    </source>
</evidence>
<evidence type="ECO:0000256" key="5">
    <source>
        <dbReference type="PIRSR" id="PIRSR000350-3"/>
    </source>
</evidence>
<dbReference type="InterPro" id="IPR023753">
    <property type="entry name" value="FAD/NAD-binding_dom"/>
</dbReference>
<dbReference type="PIRSF" id="PIRSF000350">
    <property type="entry name" value="Mercury_reductase_MerA"/>
    <property type="match status" value="1"/>
</dbReference>
<sequence length="493" mass="50855">MDAGRNGVSEGAASAGTPPALTPDLCVIGAGTAGLAVATAAAAFGVSVVIVERDRMGGHAGGSAVMALAAAAARAQAVREARRFGVVTGEPQVNDAQLHDHVQRVLAAAAPNTSAQRMTALGAVVIAGEARFVSRSTVAVGAQTIKARRFVIATGARTVAPPIPGLETVPFLTDASLASATRRPERLIVLGGSATGVAVAQAMARLGSQVTLVESTSLLAGDDPEAVAILRRALLREGVVLHEQAQLLRAQSVRGGLRLAIAGLDGGAEHIIGGTHLLLATSRTPAIETLDLELAGVVSDAGGVRVDRQLRSTNRRVYAIGDCVSGSVGGVGGGPIAEEHARLVLRHALFRQRGRFDATAVPRVTQTQPELASLGLSEEQARAQAGAIRVLRWPYAESERAQAERETEGFVKLVTDAKGRVLGVTIVGARAGDLIATWALALKTGTSATAMAELMMPYPTLSDVSKRAATSFLMPLAAKPALRRLIGFLRRFG</sequence>
<dbReference type="PRINTS" id="PR00368">
    <property type="entry name" value="FADPNR"/>
</dbReference>
<evidence type="ECO:0000256" key="1">
    <source>
        <dbReference type="ARBA" id="ARBA00007532"/>
    </source>
</evidence>
<dbReference type="AlphaFoldDB" id="A0A0N1N1V3"/>
<keyword evidence="6" id="KW-0812">Transmembrane</keyword>
<dbReference type="PANTHER" id="PTHR43014">
    <property type="entry name" value="MERCURIC REDUCTASE"/>
    <property type="match status" value="1"/>
</dbReference>
<dbReference type="InterPro" id="IPR004099">
    <property type="entry name" value="Pyr_nucl-diS_OxRdtase_dimer"/>
</dbReference>
<proteinExistence type="inferred from homology"/>
<keyword evidence="10" id="KW-1185">Reference proteome</keyword>
<dbReference type="InterPro" id="IPR016156">
    <property type="entry name" value="FAD/NAD-linked_Rdtase_dimer_sf"/>
</dbReference>
<evidence type="ECO:0000313" key="10">
    <source>
        <dbReference type="Proteomes" id="UP000037822"/>
    </source>
</evidence>
<feature type="transmembrane region" description="Helical" evidence="6">
    <location>
        <begin position="27"/>
        <end position="51"/>
    </location>
</feature>
<keyword evidence="5" id="KW-0547">Nucleotide-binding</keyword>
<dbReference type="PANTHER" id="PTHR43014:SF2">
    <property type="entry name" value="MERCURIC REDUCTASE"/>
    <property type="match status" value="1"/>
</dbReference>
<organism evidence="9 10">
    <name type="scientific">Bosea vaviloviae</name>
    <dbReference type="NCBI Taxonomy" id="1526658"/>
    <lineage>
        <taxon>Bacteria</taxon>
        <taxon>Pseudomonadati</taxon>
        <taxon>Pseudomonadota</taxon>
        <taxon>Alphaproteobacteria</taxon>
        <taxon>Hyphomicrobiales</taxon>
        <taxon>Boseaceae</taxon>
        <taxon>Bosea</taxon>
    </lineage>
</organism>
<keyword evidence="4" id="KW-0560">Oxidoreductase</keyword>
<dbReference type="GO" id="GO:0050660">
    <property type="term" value="F:flavin adenine dinucleotide binding"/>
    <property type="evidence" value="ECO:0007669"/>
    <property type="project" value="TreeGrafter"/>
</dbReference>
<evidence type="ECO:0000256" key="3">
    <source>
        <dbReference type="ARBA" id="ARBA00022827"/>
    </source>
</evidence>
<feature type="binding site" evidence="5">
    <location>
        <position position="214"/>
    </location>
    <ligand>
        <name>NAD(+)</name>
        <dbReference type="ChEBI" id="CHEBI:57540"/>
    </ligand>
</feature>
<dbReference type="Gene3D" id="3.50.50.60">
    <property type="entry name" value="FAD/NAD(P)-binding domain"/>
    <property type="match status" value="2"/>
</dbReference>
<dbReference type="Pfam" id="PF02852">
    <property type="entry name" value="Pyr_redox_dim"/>
    <property type="match status" value="1"/>
</dbReference>
<evidence type="ECO:0000259" key="8">
    <source>
        <dbReference type="Pfam" id="PF07992"/>
    </source>
</evidence>